<gene>
    <name evidence="1" type="ORF">I5U13_16485</name>
</gene>
<comment type="caution">
    <text evidence="1">The sequence shown here is derived from an EMBL/GenBank/DDBJ whole genome shotgun (WGS) entry which is preliminary data.</text>
</comment>
<evidence type="ECO:0000313" key="2">
    <source>
        <dbReference type="Proteomes" id="UP000624159"/>
    </source>
</evidence>
<reference evidence="1 2" key="1">
    <citation type="submission" date="2020-11" db="EMBL/GenBank/DDBJ databases">
        <title>Enhanced detection system for hospital associated transmission using whole genome sequencing surveillance.</title>
        <authorList>
            <person name="Harrison L.H."/>
            <person name="Van Tyne D."/>
            <person name="Marsh J.W."/>
            <person name="Griffith M.P."/>
            <person name="Snyder D.J."/>
            <person name="Cooper V.S."/>
            <person name="Mustapha M."/>
        </authorList>
    </citation>
    <scope>NUCLEOTIDE SEQUENCE [LARGE SCALE GENOMIC DNA]</scope>
    <source>
        <strain evidence="1 2">SER00230</strain>
    </source>
</reference>
<sequence>MKDERRVTFPVGKHYAAEDVTRAPLPVIMPFYSGADTRNRLVNGGHHRETTLFSV</sequence>
<accession>A0ABS0MIR9</accession>
<dbReference type="RefSeq" id="WP_164722766.1">
    <property type="nucleotide sequence ID" value="NZ_JADULK010000008.1"/>
</dbReference>
<dbReference type="EMBL" id="JADULK010000008">
    <property type="protein sequence ID" value="MBH1931252.1"/>
    <property type="molecule type" value="Genomic_DNA"/>
</dbReference>
<keyword evidence="2" id="KW-1185">Reference proteome</keyword>
<protein>
    <submittedName>
        <fullName evidence="1">Uncharacterized protein</fullName>
    </submittedName>
</protein>
<proteinExistence type="predicted"/>
<dbReference type="Proteomes" id="UP000624159">
    <property type="component" value="Unassembled WGS sequence"/>
</dbReference>
<organism evidence="1 2">
    <name type="scientific">Serratia rubidaea</name>
    <name type="common">Serratia marinorubra</name>
    <dbReference type="NCBI Taxonomy" id="61652"/>
    <lineage>
        <taxon>Bacteria</taxon>
        <taxon>Pseudomonadati</taxon>
        <taxon>Pseudomonadota</taxon>
        <taxon>Gammaproteobacteria</taxon>
        <taxon>Enterobacterales</taxon>
        <taxon>Yersiniaceae</taxon>
        <taxon>Serratia</taxon>
    </lineage>
</organism>
<name>A0ABS0MIR9_SERRU</name>
<evidence type="ECO:0000313" key="1">
    <source>
        <dbReference type="EMBL" id="MBH1931252.1"/>
    </source>
</evidence>